<dbReference type="EMBL" id="BPLQ01011044">
    <property type="protein sequence ID" value="GIY55095.1"/>
    <property type="molecule type" value="Genomic_DNA"/>
</dbReference>
<sequence length="294" mass="33540">MDAHWPLESSEFRDQHSSLFSAAWGIFHFECVSPTLQFYLRIRYGPITFTRIRRIGFEIPTAVIYTQCENSDKTKSKLVRHNTQAILARNQHSTKTASDTNKAHGFSFPYSAFIPVSGIKVPRRSFFPVPSDIPSIFYIASHDRFIRCQENSASKVPQPLRGEYFSAGGGVTVTNLAVLVYQRRVSSGFVFLVFFGPRRQFPRRGSGSNTLTIRRFKLKQRRLHKKRCTGRTANLVEPSQDGLQNEFRERNRKKEGPKKRGLEQLSIKIPGTRVLIALTVSRVAYYGPLPAPTR</sequence>
<organism evidence="2 3">
    <name type="scientific">Caerostris darwini</name>
    <dbReference type="NCBI Taxonomy" id="1538125"/>
    <lineage>
        <taxon>Eukaryota</taxon>
        <taxon>Metazoa</taxon>
        <taxon>Ecdysozoa</taxon>
        <taxon>Arthropoda</taxon>
        <taxon>Chelicerata</taxon>
        <taxon>Arachnida</taxon>
        <taxon>Araneae</taxon>
        <taxon>Araneomorphae</taxon>
        <taxon>Entelegynae</taxon>
        <taxon>Araneoidea</taxon>
        <taxon>Araneidae</taxon>
        <taxon>Caerostris</taxon>
    </lineage>
</organism>
<accession>A0AAV4UBV2</accession>
<protein>
    <submittedName>
        <fullName evidence="2">Uncharacterized protein</fullName>
    </submittedName>
</protein>
<feature type="region of interest" description="Disordered" evidence="1">
    <location>
        <begin position="239"/>
        <end position="261"/>
    </location>
</feature>
<comment type="caution">
    <text evidence="2">The sequence shown here is derived from an EMBL/GenBank/DDBJ whole genome shotgun (WGS) entry which is preliminary data.</text>
</comment>
<reference evidence="2 3" key="1">
    <citation type="submission" date="2021-06" db="EMBL/GenBank/DDBJ databases">
        <title>Caerostris darwini draft genome.</title>
        <authorList>
            <person name="Kono N."/>
            <person name="Arakawa K."/>
        </authorList>
    </citation>
    <scope>NUCLEOTIDE SEQUENCE [LARGE SCALE GENOMIC DNA]</scope>
</reference>
<evidence type="ECO:0000256" key="1">
    <source>
        <dbReference type="SAM" id="MobiDB-lite"/>
    </source>
</evidence>
<evidence type="ECO:0000313" key="3">
    <source>
        <dbReference type="Proteomes" id="UP001054837"/>
    </source>
</evidence>
<keyword evidence="3" id="KW-1185">Reference proteome</keyword>
<feature type="compositionally biased region" description="Basic and acidic residues" evidence="1">
    <location>
        <begin position="246"/>
        <end position="261"/>
    </location>
</feature>
<dbReference type="Proteomes" id="UP001054837">
    <property type="component" value="Unassembled WGS sequence"/>
</dbReference>
<proteinExistence type="predicted"/>
<evidence type="ECO:0000313" key="2">
    <source>
        <dbReference type="EMBL" id="GIY55095.1"/>
    </source>
</evidence>
<gene>
    <name evidence="2" type="ORF">CDAR_177021</name>
</gene>
<name>A0AAV4UBV2_9ARAC</name>
<dbReference type="AlphaFoldDB" id="A0AAV4UBV2"/>